<dbReference type="SUPFAM" id="SSF47923">
    <property type="entry name" value="Ypt/Rab-GAP domain of gyp1p"/>
    <property type="match status" value="2"/>
</dbReference>
<dbReference type="Gene3D" id="1.10.472.80">
    <property type="entry name" value="Ypt/Rab-GAP domain of gyp1p, domain 3"/>
    <property type="match status" value="1"/>
</dbReference>
<dbReference type="AlphaFoldDB" id="A0A7R9F271"/>
<name>A0A7R9F271_9NEOP</name>
<feature type="domain" description="Rab-GAP TBC" evidence="2">
    <location>
        <begin position="505"/>
        <end position="732"/>
    </location>
</feature>
<dbReference type="InterPro" id="IPR035969">
    <property type="entry name" value="Rab-GAP_TBC_sf"/>
</dbReference>
<dbReference type="GO" id="GO:0005769">
    <property type="term" value="C:early endosome"/>
    <property type="evidence" value="ECO:0007669"/>
    <property type="project" value="TreeGrafter"/>
</dbReference>
<accession>A0A7R9F271</accession>
<keyword evidence="1" id="KW-0343">GTPase activation</keyword>
<dbReference type="EMBL" id="OD567436">
    <property type="protein sequence ID" value="CAD7445648.1"/>
    <property type="molecule type" value="Genomic_DNA"/>
</dbReference>
<dbReference type="FunFam" id="1.10.472.80:FF:000020">
    <property type="entry name" value="TBC1 domain family, member 16"/>
    <property type="match status" value="1"/>
</dbReference>
<evidence type="ECO:0000313" key="3">
    <source>
        <dbReference type="EMBL" id="CAD7445648.1"/>
    </source>
</evidence>
<proteinExistence type="predicted"/>
<organism evidence="3">
    <name type="scientific">Timema bartmani</name>
    <dbReference type="NCBI Taxonomy" id="61472"/>
    <lineage>
        <taxon>Eukaryota</taxon>
        <taxon>Metazoa</taxon>
        <taxon>Ecdysozoa</taxon>
        <taxon>Arthropoda</taxon>
        <taxon>Hexapoda</taxon>
        <taxon>Insecta</taxon>
        <taxon>Pterygota</taxon>
        <taxon>Neoptera</taxon>
        <taxon>Polyneoptera</taxon>
        <taxon>Phasmatodea</taxon>
        <taxon>Timematodea</taxon>
        <taxon>Timematoidea</taxon>
        <taxon>Timematidae</taxon>
        <taxon>Timema</taxon>
    </lineage>
</organism>
<protein>
    <recommendedName>
        <fullName evidence="2">Rab-GAP TBC domain-containing protein</fullName>
    </recommendedName>
</protein>
<dbReference type="PROSITE" id="PS51257">
    <property type="entry name" value="PROKAR_LIPOPROTEIN"/>
    <property type="match status" value="1"/>
</dbReference>
<dbReference type="Gene3D" id="1.10.8.270">
    <property type="entry name" value="putative rabgap domain of human tbc1 domain family member 14 like domains"/>
    <property type="match status" value="1"/>
</dbReference>
<reference evidence="3" key="1">
    <citation type="submission" date="2020-11" db="EMBL/GenBank/DDBJ databases">
        <authorList>
            <person name="Tran Van P."/>
        </authorList>
    </citation>
    <scope>NUCLEOTIDE SEQUENCE</scope>
</reference>
<dbReference type="InterPro" id="IPR000195">
    <property type="entry name" value="Rab-GAP-TBC_dom"/>
</dbReference>
<dbReference type="FunFam" id="1.10.8.270:FF:000017">
    <property type="entry name" value="TBC1 domain family member 16"/>
    <property type="match status" value="1"/>
</dbReference>
<dbReference type="GO" id="GO:0005096">
    <property type="term" value="F:GTPase activator activity"/>
    <property type="evidence" value="ECO:0007669"/>
    <property type="project" value="UniProtKB-KW"/>
</dbReference>
<dbReference type="Pfam" id="PF00566">
    <property type="entry name" value="RabGAP-TBC"/>
    <property type="match status" value="1"/>
</dbReference>
<evidence type="ECO:0000259" key="2">
    <source>
        <dbReference type="PROSITE" id="PS50086"/>
    </source>
</evidence>
<gene>
    <name evidence="3" type="ORF">TBIB3V08_LOCUS7998</name>
</gene>
<evidence type="ECO:0000256" key="1">
    <source>
        <dbReference type="ARBA" id="ARBA00022468"/>
    </source>
</evidence>
<dbReference type="PANTHER" id="PTHR22957:SF547">
    <property type="entry name" value="TBC1 DOMAIN FAMILY MEMBER 16"/>
    <property type="match status" value="1"/>
</dbReference>
<dbReference type="PANTHER" id="PTHR22957">
    <property type="entry name" value="TBC1 DOMAIN FAMILY MEMBER GTPASE-ACTIVATING PROTEIN"/>
    <property type="match status" value="1"/>
</dbReference>
<sequence length="842" mass="94669">MLGKNNVCVHPPTLLRQDCDVIHHPGYLTVSCHYTSDDNKPTLKLSWIPNTTLRRNPWTVENPTLQHISAEEACESPSILSSHSNIAQKVETHNSEVSSTGLTPTYNRQCSSESVESRCSTCNNAIHPTNGLSNSSVCSEKENLNILTCSYLCSLTSIASHDSKTDINGIEIPNDCTEKQSSNCSCAGNIEIAQLTNEDSSHKCVQNDSTNHDVIKLPNMPSETTKCSKNDPKNKELLELSKSLAQSSALTPHITPTQAEENSIGDSWKRPQSLGCLPNNCDAIRMSSPASGEAEDNLFVRPVISVEDNDDENKPELITRSPSLSSACSLAVSMTCASSNGEDIPTWMSSPELLALQHNLAFPDSATASPIVRRTHRCRRFSVDLSEMRSLRLFFNDLSCTCGQLVVASRESQYKILHFHHGSLDRLAAVLQDWNFLLHSPQPSADDTLPYRHFMVCKPEVSQKELHPEDGGVAPVDESIWLSLLNEEGQVEDDLVLRKGIFFGGLESSMRSVVWPFLLHFYTFQSTYEEREQILAIRRQEYHEITRRRLEMDLPDQQNFCRNIQCVVEKDVVRTDRGNPYFAGENNPNIEVMKNILLNYAVYNPGFGYTQGMSDLLAPVLAEIGHESDAFWCFVGLMQKAIFVCTPTDNDMDKNLLANALVVLSSTTEDGEIENYLRELIRLMVPHFFEHLQKHADAMELLFCHRWILLCFKREFPEAMALQIWEACWANYLTDYFHLFLCLAIVCIYSDDVIAQDLRTDEMLLHFSSLAMFMDGALILRKARGLLHQFRQKPRIPCTLCGLCQLCGPGMWDSTHAPVVECTGEHADNEPCPHRGIQQMLD</sequence>
<dbReference type="SMART" id="SM00164">
    <property type="entry name" value="TBC"/>
    <property type="match status" value="1"/>
</dbReference>
<dbReference type="PROSITE" id="PS50086">
    <property type="entry name" value="TBC_RABGAP"/>
    <property type="match status" value="1"/>
</dbReference>